<dbReference type="Gene3D" id="1.20.1250.20">
    <property type="entry name" value="MFS general substrate transporter like domains"/>
    <property type="match status" value="1"/>
</dbReference>
<dbReference type="EMBL" id="NISJ01000002">
    <property type="protein sequence ID" value="OWR00333.1"/>
    <property type="molecule type" value="Genomic_DNA"/>
</dbReference>
<feature type="transmembrane region" description="Helical" evidence="7">
    <location>
        <begin position="420"/>
        <end position="447"/>
    </location>
</feature>
<evidence type="ECO:0000256" key="2">
    <source>
        <dbReference type="ARBA" id="ARBA00022448"/>
    </source>
</evidence>
<feature type="transmembrane region" description="Helical" evidence="7">
    <location>
        <begin position="228"/>
        <end position="248"/>
    </location>
</feature>
<keyword evidence="2" id="KW-0813">Transport</keyword>
<comment type="subcellular location">
    <subcellularLocation>
        <location evidence="1">Membrane</location>
        <topology evidence="1">Multi-pass membrane protein</topology>
    </subcellularLocation>
</comment>
<dbReference type="SUPFAM" id="SSF103473">
    <property type="entry name" value="MFS general substrate transporter"/>
    <property type="match status" value="1"/>
</dbReference>
<keyword evidence="3 7" id="KW-0812">Transmembrane</keyword>
<dbReference type="InterPro" id="IPR036259">
    <property type="entry name" value="MFS_trans_sf"/>
</dbReference>
<feature type="transmembrane region" description="Helical" evidence="7">
    <location>
        <begin position="363"/>
        <end position="382"/>
    </location>
</feature>
<protein>
    <submittedName>
        <fullName evidence="8">MFS transporter</fullName>
    </submittedName>
</protein>
<evidence type="ECO:0000256" key="7">
    <source>
        <dbReference type="SAM" id="Phobius"/>
    </source>
</evidence>
<accession>A0A246K425</accession>
<dbReference type="Proteomes" id="UP000197097">
    <property type="component" value="Unassembled WGS sequence"/>
</dbReference>
<evidence type="ECO:0000256" key="4">
    <source>
        <dbReference type="ARBA" id="ARBA00022989"/>
    </source>
</evidence>
<dbReference type="OrthoDB" id="5314453at2"/>
<feature type="transmembrane region" description="Helical" evidence="7">
    <location>
        <begin position="196"/>
        <end position="216"/>
    </location>
</feature>
<dbReference type="PANTHER" id="PTHR42718">
    <property type="entry name" value="MAJOR FACILITATOR SUPERFAMILY MULTIDRUG TRANSPORTER MFSC"/>
    <property type="match status" value="1"/>
</dbReference>
<dbReference type="GO" id="GO:0016020">
    <property type="term" value="C:membrane"/>
    <property type="evidence" value="ECO:0007669"/>
    <property type="project" value="UniProtKB-SubCell"/>
</dbReference>
<feature type="transmembrane region" description="Helical" evidence="7">
    <location>
        <begin position="388"/>
        <end position="408"/>
    </location>
</feature>
<dbReference type="AlphaFoldDB" id="A0A246K425"/>
<keyword evidence="5 7" id="KW-0472">Membrane</keyword>
<evidence type="ECO:0000256" key="6">
    <source>
        <dbReference type="SAM" id="MobiDB-lite"/>
    </source>
</evidence>
<evidence type="ECO:0000313" key="9">
    <source>
        <dbReference type="Proteomes" id="UP000197097"/>
    </source>
</evidence>
<feature type="region of interest" description="Disordered" evidence="6">
    <location>
        <begin position="1"/>
        <end position="31"/>
    </location>
</feature>
<feature type="transmembrane region" description="Helical" evidence="7">
    <location>
        <begin position="254"/>
        <end position="276"/>
    </location>
</feature>
<proteinExistence type="predicted"/>
<keyword evidence="9" id="KW-1185">Reference proteome</keyword>
<evidence type="ECO:0000313" key="8">
    <source>
        <dbReference type="EMBL" id="OWR00333.1"/>
    </source>
</evidence>
<comment type="caution">
    <text evidence="8">The sequence shown here is derived from an EMBL/GenBank/DDBJ whole genome shotgun (WGS) entry which is preliminary data.</text>
</comment>
<organism evidence="8 9">
    <name type="scientific">Sphingopyxis witflariensis</name>
    <dbReference type="NCBI Taxonomy" id="173675"/>
    <lineage>
        <taxon>Bacteria</taxon>
        <taxon>Pseudomonadati</taxon>
        <taxon>Pseudomonadota</taxon>
        <taxon>Alphaproteobacteria</taxon>
        <taxon>Sphingomonadales</taxon>
        <taxon>Sphingomonadaceae</taxon>
        <taxon>Sphingopyxis</taxon>
    </lineage>
</organism>
<gene>
    <name evidence="8" type="ORF">CDQ91_06165</name>
</gene>
<dbReference type="PANTHER" id="PTHR42718:SF9">
    <property type="entry name" value="MAJOR FACILITATOR SUPERFAMILY MULTIDRUG TRANSPORTER MFSC"/>
    <property type="match status" value="1"/>
</dbReference>
<feature type="transmembrane region" description="Helical" evidence="7">
    <location>
        <begin position="136"/>
        <end position="154"/>
    </location>
</feature>
<feature type="compositionally biased region" description="Polar residues" evidence="6">
    <location>
        <begin position="1"/>
        <end position="10"/>
    </location>
</feature>
<evidence type="ECO:0000256" key="3">
    <source>
        <dbReference type="ARBA" id="ARBA00022692"/>
    </source>
</evidence>
<feature type="transmembrane region" description="Helical" evidence="7">
    <location>
        <begin position="39"/>
        <end position="65"/>
    </location>
</feature>
<feature type="transmembrane region" description="Helical" evidence="7">
    <location>
        <begin position="166"/>
        <end position="184"/>
    </location>
</feature>
<keyword evidence="4 7" id="KW-1133">Transmembrane helix</keyword>
<feature type="transmembrane region" description="Helical" evidence="7">
    <location>
        <begin position="515"/>
        <end position="536"/>
    </location>
</feature>
<feature type="transmembrane region" description="Helical" evidence="7">
    <location>
        <begin position="107"/>
        <end position="124"/>
    </location>
</feature>
<evidence type="ECO:0000256" key="5">
    <source>
        <dbReference type="ARBA" id="ARBA00023136"/>
    </source>
</evidence>
<reference evidence="8 9" key="1">
    <citation type="journal article" date="2002" name="Int. J. Syst. Evol. Microbiol.">
        <title>Sphingopyxis witflariensis sp. nov., isolated from activated sludge.</title>
        <authorList>
            <person name="Kampfer P."/>
            <person name="Witzenberger R."/>
            <person name="Denner E.B."/>
            <person name="Busse H.J."/>
            <person name="Neef A."/>
        </authorList>
    </citation>
    <scope>NUCLEOTIDE SEQUENCE [LARGE SCALE GENOMIC DNA]</scope>
    <source>
        <strain evidence="8 9">DSM 14551</strain>
    </source>
</reference>
<sequence>MADPANSSPTPGGYIFKPHERPMMPGSPANPDHPASRKFAYFLIGAYLGIVGGFQNGLLLANLTALQGHLDLTPVDAGWVTATYSMTNACMSILLFKARQQFGIQRFVRAVMLALLLANFLQLFDAGYRMELVARGVSGVAASGLSTLAIFYLMQGVPAKARLGGLLIGIGLTQVALPFARAISPLLLADGDVTNLFVLQFALSLVAVGLVNILHLPPGETIRSFEKLDLVTFPLLAAGVGLLCAFLIQGRIIWWSTPWLGGALAAALLLIGVAFLIEHNRANPMLHTRWMGSRDLLKFALAGAFVRVLLSEQSFGSTGLLSALGMVNDQLVTYYTLLTLATLFGAILAVARLDPNDLRRPTLISLAVIAVAAFADTHSGLLTRPANLYLTQAALAFAAVYFMGPMLMEGFVRALAKGPSYVISFLALFNLSQTLGGLAGVAALSAFHTLRTKAHLMMLGQSISTSNPGVAKAINDLAASMSGTMTDPALRSATAGAMVVQEAAREAAILAFNDVFFVIGTGASLAFLIMAARWLYDRTRGFNPLAKELEALQKMMTRNQ</sequence>
<evidence type="ECO:0000256" key="1">
    <source>
        <dbReference type="ARBA" id="ARBA00004141"/>
    </source>
</evidence>
<feature type="transmembrane region" description="Helical" evidence="7">
    <location>
        <begin position="77"/>
        <end position="95"/>
    </location>
</feature>
<feature type="transmembrane region" description="Helical" evidence="7">
    <location>
        <begin position="332"/>
        <end position="351"/>
    </location>
</feature>
<name>A0A246K425_9SPHN</name>